<evidence type="ECO:0000256" key="14">
    <source>
        <dbReference type="SAM" id="Coils"/>
    </source>
</evidence>
<keyword evidence="5 14" id="KW-0175">Coiled coil</keyword>
<evidence type="ECO:0000256" key="2">
    <source>
        <dbReference type="ARBA" id="ARBA00004173"/>
    </source>
</evidence>
<dbReference type="Gene3D" id="6.10.280.120">
    <property type="entry name" value="Growth arrest and DNA-damage-inducible proteins-interacting protein 1"/>
    <property type="match status" value="1"/>
</dbReference>
<protein>
    <recommendedName>
        <fullName evidence="11">Large ribosomal subunit protein mL64</fullName>
    </recommendedName>
    <alternativeName>
        <fullName evidence="10">39S ribosomal protein L59, mitochondrial</fullName>
    </alternativeName>
    <alternativeName>
        <fullName evidence="12">Growth arrest and DNA damage-inducible proteins-interacting protein 1</fullName>
    </alternativeName>
</protein>
<evidence type="ECO:0000313" key="16">
    <source>
        <dbReference type="Proteomes" id="UP000499080"/>
    </source>
</evidence>
<dbReference type="EMBL" id="BGPR01003722">
    <property type="protein sequence ID" value="GBM91657.1"/>
    <property type="molecule type" value="Genomic_DNA"/>
</dbReference>
<name>A0A4Y2JNZ7_ARAVE</name>
<dbReference type="GO" id="GO:0005739">
    <property type="term" value="C:mitochondrion"/>
    <property type="evidence" value="ECO:0007669"/>
    <property type="project" value="UniProtKB-SubCell"/>
</dbReference>
<keyword evidence="4" id="KW-0689">Ribosomal protein</keyword>
<evidence type="ECO:0000256" key="12">
    <source>
        <dbReference type="ARBA" id="ARBA00035485"/>
    </source>
</evidence>
<evidence type="ECO:0000256" key="3">
    <source>
        <dbReference type="ARBA" id="ARBA00005421"/>
    </source>
</evidence>
<keyword evidence="7" id="KW-0539">Nucleus</keyword>
<dbReference type="GO" id="GO:0005840">
    <property type="term" value="C:ribosome"/>
    <property type="evidence" value="ECO:0007669"/>
    <property type="project" value="UniProtKB-KW"/>
</dbReference>
<proteinExistence type="inferred from homology"/>
<dbReference type="Pfam" id="PF10147">
    <property type="entry name" value="CR6_interact"/>
    <property type="match status" value="1"/>
</dbReference>
<dbReference type="Proteomes" id="UP000499080">
    <property type="component" value="Unassembled WGS sequence"/>
</dbReference>
<keyword evidence="9" id="KW-0131">Cell cycle</keyword>
<keyword evidence="6" id="KW-0496">Mitochondrion</keyword>
<evidence type="ECO:0000313" key="15">
    <source>
        <dbReference type="EMBL" id="GBM91657.1"/>
    </source>
</evidence>
<dbReference type="GO" id="GO:0005634">
    <property type="term" value="C:nucleus"/>
    <property type="evidence" value="ECO:0007669"/>
    <property type="project" value="UniProtKB-SubCell"/>
</dbReference>
<evidence type="ECO:0000256" key="5">
    <source>
        <dbReference type="ARBA" id="ARBA00023054"/>
    </source>
</evidence>
<dbReference type="GO" id="GO:1990904">
    <property type="term" value="C:ribonucleoprotein complex"/>
    <property type="evidence" value="ECO:0007669"/>
    <property type="project" value="UniProtKB-KW"/>
</dbReference>
<evidence type="ECO:0000256" key="1">
    <source>
        <dbReference type="ARBA" id="ARBA00004123"/>
    </source>
</evidence>
<comment type="function">
    <text evidence="13">Acts as a negative regulator of G1 to S cell cycle phase progression by inhibiting cyclin-dependent kinases. Inhibitory effects are additive with GADD45 proteins but also occur in the absence of GADD45 proteins. Acts as a repressor of the orphan nuclear receptor NR4A1 by inhibiting AB domain-mediated transcriptional activity. May be involved in the hormone-mediated regulation of NR4A1 transcriptional activity. May play a role in mitochondrial protein synthesis.</text>
</comment>
<keyword evidence="16" id="KW-1185">Reference proteome</keyword>
<feature type="coiled-coil region" evidence="14">
    <location>
        <begin position="146"/>
        <end position="241"/>
    </location>
</feature>
<comment type="caution">
    <text evidence="15">The sequence shown here is derived from an EMBL/GenBank/DDBJ whole genome shotgun (WGS) entry which is preliminary data.</text>
</comment>
<dbReference type="OrthoDB" id="6247992at2759"/>
<dbReference type="AlphaFoldDB" id="A0A4Y2JNZ7"/>
<evidence type="ECO:0000256" key="11">
    <source>
        <dbReference type="ARBA" id="ARBA00035184"/>
    </source>
</evidence>
<keyword evidence="8" id="KW-0687">Ribonucleoprotein</keyword>
<dbReference type="InterPro" id="IPR018472">
    <property type="entry name" value="Ribosomal_mL64"/>
</dbReference>
<comment type="subcellular location">
    <subcellularLocation>
        <location evidence="2">Mitochondrion</location>
    </subcellularLocation>
    <subcellularLocation>
        <location evidence="1">Nucleus</location>
    </subcellularLocation>
</comment>
<evidence type="ECO:0000256" key="10">
    <source>
        <dbReference type="ARBA" id="ARBA00030700"/>
    </source>
</evidence>
<accession>A0A4Y2JNZ7</accession>
<sequence length="259" mass="31170">MGSAVNVWKLCQFPSKHWTASRYNILPFRHLGTSLPKFATEKVETEVSTVDDILEDLRKPELSDQEILQKRFKARLPERIYRKHVLKQPVPIESKYDYERYRLRGYYARFGEESKLNPGICWPTKEEMAEIIKYDEIFEPTLQERIRNVESKRLEEEKHKKEVEAEVDKNMANLDKWISDYHAKIEKKEKKAEELKQQRERLVEEISEYLGYDIDPRDPRFKEAVEQRDKEKKKAMKLKKQQESYDKMIDKLRKIAESK</sequence>
<evidence type="ECO:0000256" key="7">
    <source>
        <dbReference type="ARBA" id="ARBA00023242"/>
    </source>
</evidence>
<dbReference type="PANTHER" id="PTHR31761:SF1">
    <property type="entry name" value="LARGE RIBOSOMAL SUBUNIT PROTEIN ML64"/>
    <property type="match status" value="1"/>
</dbReference>
<evidence type="ECO:0000256" key="6">
    <source>
        <dbReference type="ARBA" id="ARBA00023128"/>
    </source>
</evidence>
<evidence type="ECO:0000256" key="4">
    <source>
        <dbReference type="ARBA" id="ARBA00022980"/>
    </source>
</evidence>
<gene>
    <name evidence="15" type="ORF">AVEN_4779_1</name>
</gene>
<evidence type="ECO:0000256" key="8">
    <source>
        <dbReference type="ARBA" id="ARBA00023274"/>
    </source>
</evidence>
<reference evidence="15 16" key="1">
    <citation type="journal article" date="2019" name="Sci. Rep.">
        <title>Orb-weaving spider Araneus ventricosus genome elucidates the spidroin gene catalogue.</title>
        <authorList>
            <person name="Kono N."/>
            <person name="Nakamura H."/>
            <person name="Ohtoshi R."/>
            <person name="Moran D.A.P."/>
            <person name="Shinohara A."/>
            <person name="Yoshida Y."/>
            <person name="Fujiwara M."/>
            <person name="Mori M."/>
            <person name="Tomita M."/>
            <person name="Arakawa K."/>
        </authorList>
    </citation>
    <scope>NUCLEOTIDE SEQUENCE [LARGE SCALE GENOMIC DNA]</scope>
</reference>
<evidence type="ECO:0000256" key="9">
    <source>
        <dbReference type="ARBA" id="ARBA00023306"/>
    </source>
</evidence>
<dbReference type="InterPro" id="IPR043035">
    <property type="entry name" value="Ribosomal_mL64_sf"/>
</dbReference>
<evidence type="ECO:0000256" key="13">
    <source>
        <dbReference type="ARBA" id="ARBA00060144"/>
    </source>
</evidence>
<organism evidence="15 16">
    <name type="scientific">Araneus ventricosus</name>
    <name type="common">Orbweaver spider</name>
    <name type="synonym">Epeira ventricosa</name>
    <dbReference type="NCBI Taxonomy" id="182803"/>
    <lineage>
        <taxon>Eukaryota</taxon>
        <taxon>Metazoa</taxon>
        <taxon>Ecdysozoa</taxon>
        <taxon>Arthropoda</taxon>
        <taxon>Chelicerata</taxon>
        <taxon>Arachnida</taxon>
        <taxon>Araneae</taxon>
        <taxon>Araneomorphae</taxon>
        <taxon>Entelegynae</taxon>
        <taxon>Araneoidea</taxon>
        <taxon>Araneidae</taxon>
        <taxon>Araneus</taxon>
    </lineage>
</organism>
<dbReference type="PANTHER" id="PTHR31761">
    <property type="entry name" value="GROWTH ARREST AND DNA DAMAGE-INDUCIBLE PROTEINS-INTERACTING PROTEIN 1 GADD45GIP1"/>
    <property type="match status" value="1"/>
</dbReference>
<comment type="similarity">
    <text evidence="3">Belongs to the mitochondrion-specific ribosomal protein mL64 family.</text>
</comment>